<dbReference type="PANTHER" id="PTHR40700">
    <property type="entry name" value="HYPOTHETICAL MEMBRANE PROTEIN, CONSERVED, DUF63 FAMILY"/>
    <property type="match status" value="1"/>
</dbReference>
<dbReference type="Proteomes" id="UP000007813">
    <property type="component" value="Unassembled WGS sequence"/>
</dbReference>
<gene>
    <name evidence="2" type="ORF">HSB1_30930</name>
</gene>
<keyword evidence="1" id="KW-1133">Transmembrane helix</keyword>
<dbReference type="AlphaFoldDB" id="J2ZD60"/>
<feature type="transmembrane region" description="Helical" evidence="1">
    <location>
        <begin position="42"/>
        <end position="61"/>
    </location>
</feature>
<proteinExistence type="predicted"/>
<dbReference type="InterPro" id="IPR002749">
    <property type="entry name" value="DUF63"/>
</dbReference>
<evidence type="ECO:0000256" key="1">
    <source>
        <dbReference type="SAM" id="Phobius"/>
    </source>
</evidence>
<evidence type="ECO:0008006" key="4">
    <source>
        <dbReference type="Google" id="ProtNLM"/>
    </source>
</evidence>
<dbReference type="PATRIC" id="fig|1210908.3.peg.2961"/>
<dbReference type="OrthoDB" id="308209at2157"/>
<feature type="transmembrane region" description="Helical" evidence="1">
    <location>
        <begin position="103"/>
        <end position="124"/>
    </location>
</feature>
<feature type="transmembrane region" description="Helical" evidence="1">
    <location>
        <begin position="130"/>
        <end position="153"/>
    </location>
</feature>
<dbReference type="eggNOG" id="arCOG02178">
    <property type="taxonomic scope" value="Archaea"/>
</dbReference>
<evidence type="ECO:0000313" key="3">
    <source>
        <dbReference type="Proteomes" id="UP000007813"/>
    </source>
</evidence>
<dbReference type="Pfam" id="PF01889">
    <property type="entry name" value="DUF63"/>
    <property type="match status" value="1"/>
</dbReference>
<feature type="transmembrane region" description="Helical" evidence="1">
    <location>
        <begin position="73"/>
        <end position="91"/>
    </location>
</feature>
<keyword evidence="1" id="KW-0812">Transmembrane</keyword>
<dbReference type="EMBL" id="ALJD01000008">
    <property type="protein sequence ID" value="EJN58615.1"/>
    <property type="molecule type" value="Genomic_DNA"/>
</dbReference>
<accession>J2ZD60</accession>
<dbReference type="RefSeq" id="WP_009376007.1">
    <property type="nucleotide sequence ID" value="NZ_ALJD01000008.1"/>
</dbReference>
<name>J2ZD60_9EURY</name>
<evidence type="ECO:0000313" key="2">
    <source>
        <dbReference type="EMBL" id="EJN58615.1"/>
    </source>
</evidence>
<sequence>MQILPEGFALPPLPYLLVLLVVGVAVAVGVRTRRPAVTGDHVVALAPWMAVGSVLHVLHVVDALPSILDPLAGTPSVYITVALLVGVVWLAADALTDAETVPVVLAVTGLLALVPSLVAALLVGQGRGSLAVTWPAIALVVAVVLTGVTWVVLRQVRPEVALTGSVGVLALFGHTLDGVSTAVGLEVLGFSERTPLSRLIIELGQALPTAQYVGGAWLFVLVKLLVAAGVVTLLVDYVREEPAEGYLLLGLVAAVGFGPGVHNLVLFSIA</sequence>
<organism evidence="2 3">
    <name type="scientific">Halogranum salarium B-1</name>
    <dbReference type="NCBI Taxonomy" id="1210908"/>
    <lineage>
        <taxon>Archaea</taxon>
        <taxon>Methanobacteriati</taxon>
        <taxon>Methanobacteriota</taxon>
        <taxon>Stenosarchaea group</taxon>
        <taxon>Halobacteria</taxon>
        <taxon>Halobacteriales</taxon>
        <taxon>Haloferacaceae</taxon>
    </lineage>
</organism>
<feature type="transmembrane region" description="Helical" evidence="1">
    <location>
        <begin position="216"/>
        <end position="235"/>
    </location>
</feature>
<protein>
    <recommendedName>
        <fullName evidence="4">DUF63 domain-containing protein</fullName>
    </recommendedName>
</protein>
<keyword evidence="1" id="KW-0472">Membrane</keyword>
<reference evidence="2 3" key="1">
    <citation type="journal article" date="2012" name="J. Bacteriol.">
        <title>Draft Genome Sequence of the Extremely Halophilic Archaeon Halogranum salarium B-1T.</title>
        <authorList>
            <person name="Kim K.K."/>
            <person name="Lee K.C."/>
            <person name="Lee J.S."/>
        </authorList>
    </citation>
    <scope>NUCLEOTIDE SEQUENCE [LARGE SCALE GENOMIC DNA]</scope>
    <source>
        <strain evidence="2 3">B-1</strain>
    </source>
</reference>
<dbReference type="PANTHER" id="PTHR40700:SF1">
    <property type="entry name" value="DUF63 DOMAIN-CONTAINING PROTEIN"/>
    <property type="match status" value="1"/>
</dbReference>
<comment type="caution">
    <text evidence="2">The sequence shown here is derived from an EMBL/GenBank/DDBJ whole genome shotgun (WGS) entry which is preliminary data.</text>
</comment>
<feature type="transmembrane region" description="Helical" evidence="1">
    <location>
        <begin position="12"/>
        <end position="30"/>
    </location>
</feature>
<feature type="transmembrane region" description="Helical" evidence="1">
    <location>
        <begin position="247"/>
        <end position="269"/>
    </location>
</feature>